<evidence type="ECO:0000256" key="4">
    <source>
        <dbReference type="ARBA" id="ARBA00022687"/>
    </source>
</evidence>
<keyword evidence="9" id="KW-1185">Reference proteome</keyword>
<evidence type="ECO:0000313" key="10">
    <source>
        <dbReference type="RefSeq" id="XP_022248630.1"/>
    </source>
</evidence>
<dbReference type="InterPro" id="IPR015506">
    <property type="entry name" value="Dsh/Dvl-rel"/>
</dbReference>
<dbReference type="Gene3D" id="2.40.240.130">
    <property type="match status" value="1"/>
</dbReference>
<protein>
    <submittedName>
        <fullName evidence="10">Dixin-A-like isoform X1</fullName>
    </submittedName>
</protein>
<evidence type="ECO:0000256" key="2">
    <source>
        <dbReference type="ARBA" id="ARBA00022473"/>
    </source>
</evidence>
<organism evidence="9 10">
    <name type="scientific">Limulus polyphemus</name>
    <name type="common">Atlantic horseshoe crab</name>
    <dbReference type="NCBI Taxonomy" id="6850"/>
    <lineage>
        <taxon>Eukaryota</taxon>
        <taxon>Metazoa</taxon>
        <taxon>Ecdysozoa</taxon>
        <taxon>Arthropoda</taxon>
        <taxon>Chelicerata</taxon>
        <taxon>Merostomata</taxon>
        <taxon>Xiphosura</taxon>
        <taxon>Limulidae</taxon>
        <taxon>Limulus</taxon>
    </lineage>
</organism>
<dbReference type="PANTHER" id="PTHR10878">
    <property type="entry name" value="SEGMENT POLARITY PROTEIN DISHEVELLED"/>
    <property type="match status" value="1"/>
</dbReference>
<keyword evidence="4 5" id="KW-0879">Wnt signaling pathway</keyword>
<feature type="region of interest" description="Disordered" evidence="7">
    <location>
        <begin position="257"/>
        <end position="281"/>
    </location>
</feature>
<feature type="domain" description="DIX" evidence="8">
    <location>
        <begin position="300"/>
        <end position="382"/>
    </location>
</feature>
<evidence type="ECO:0000256" key="6">
    <source>
        <dbReference type="SAM" id="Coils"/>
    </source>
</evidence>
<dbReference type="GeneID" id="106465094"/>
<keyword evidence="3" id="KW-0963">Cytoplasm</keyword>
<evidence type="ECO:0000256" key="5">
    <source>
        <dbReference type="PROSITE-ProRule" id="PRU00069"/>
    </source>
</evidence>
<proteinExistence type="predicted"/>
<gene>
    <name evidence="10" type="primary">LOC106465094</name>
</gene>
<dbReference type="Proteomes" id="UP000694941">
    <property type="component" value="Unplaced"/>
</dbReference>
<feature type="coiled-coil region" evidence="6">
    <location>
        <begin position="55"/>
        <end position="156"/>
    </location>
</feature>
<dbReference type="InterPro" id="IPR038207">
    <property type="entry name" value="DIX_dom_sf"/>
</dbReference>
<evidence type="ECO:0000313" key="9">
    <source>
        <dbReference type="Proteomes" id="UP000694941"/>
    </source>
</evidence>
<feature type="compositionally biased region" description="Polar residues" evidence="7">
    <location>
        <begin position="264"/>
        <end position="274"/>
    </location>
</feature>
<dbReference type="Pfam" id="PF00778">
    <property type="entry name" value="DIX"/>
    <property type="match status" value="1"/>
</dbReference>
<keyword evidence="2" id="KW-0217">Developmental protein</keyword>
<name>A0ABM1SYC4_LIMPO</name>
<sequence length="383" mass="44611">MKLHMAHRRHERFLSTLFSCTKRGLLRGRHSRQNYEERHEPIQEKNCSTEAIPLSTTENEEIEDLKNKLHEMEERCQTLEDSQNVGSATPVVPFIDDVKCHVDAQKEMEELELTNKRLEKEKSKLQQELNSKEAKIKHLREEIEKQDELFSQQQAQHVDILKNLSAANRAKVLLTARLADQEKKIYELEQSLELPISVRIEHREELKVVKEAISCLRLCFAPTDPYQHTLDTIEQSLASLLERVNALEEAQINPQMSKHHNGEFHNTSGHGSQHSPDEVVHNNPQVSYNKLQDVHFSDRSRVTKVVYYTEKSTTPFLSIIPKRIGDISLGDFKMLFNRSGNFRYHFKTFDKEYGAIKEEVLHDDEILPSWDGKIIAWIEEDLD</sequence>
<dbReference type="InterPro" id="IPR001158">
    <property type="entry name" value="DIX"/>
</dbReference>
<dbReference type="PANTHER" id="PTHR10878:SF22">
    <property type="entry name" value="DIXIN"/>
    <property type="match status" value="1"/>
</dbReference>
<keyword evidence="6" id="KW-0175">Coiled coil</keyword>
<dbReference type="InterPro" id="IPR029071">
    <property type="entry name" value="Ubiquitin-like_domsf"/>
</dbReference>
<reference evidence="10" key="1">
    <citation type="submission" date="2025-08" db="UniProtKB">
        <authorList>
            <consortium name="RefSeq"/>
        </authorList>
    </citation>
    <scope>IDENTIFICATION</scope>
    <source>
        <tissue evidence="10">Muscle</tissue>
    </source>
</reference>
<evidence type="ECO:0000256" key="1">
    <source>
        <dbReference type="ARBA" id="ARBA00004496"/>
    </source>
</evidence>
<evidence type="ECO:0000256" key="7">
    <source>
        <dbReference type="SAM" id="MobiDB-lite"/>
    </source>
</evidence>
<evidence type="ECO:0000256" key="3">
    <source>
        <dbReference type="ARBA" id="ARBA00022490"/>
    </source>
</evidence>
<dbReference type="RefSeq" id="XP_022248630.1">
    <property type="nucleotide sequence ID" value="XM_022392922.1"/>
</dbReference>
<comment type="subcellular location">
    <subcellularLocation>
        <location evidence="1">Cytoplasm</location>
    </subcellularLocation>
</comment>
<evidence type="ECO:0000259" key="8">
    <source>
        <dbReference type="PROSITE" id="PS50841"/>
    </source>
</evidence>
<dbReference type="PROSITE" id="PS50841">
    <property type="entry name" value="DIX"/>
    <property type="match status" value="1"/>
</dbReference>
<dbReference type="SMART" id="SM00021">
    <property type="entry name" value="DAX"/>
    <property type="match status" value="1"/>
</dbReference>
<accession>A0ABM1SYC4</accession>
<dbReference type="SUPFAM" id="SSF54236">
    <property type="entry name" value="Ubiquitin-like"/>
    <property type="match status" value="1"/>
</dbReference>